<reference evidence="1 2" key="1">
    <citation type="journal article" date="2018" name="J. Allergy Clin. Immunol.">
        <title>High-quality assembly of Dermatophagoides pteronyssinus genome and transcriptome reveals a wide range of novel allergens.</title>
        <authorList>
            <person name="Liu X.Y."/>
            <person name="Yang K.Y."/>
            <person name="Wang M.Q."/>
            <person name="Kwok J.S."/>
            <person name="Zeng X."/>
            <person name="Yang Z."/>
            <person name="Xiao X.J."/>
            <person name="Lau C.P."/>
            <person name="Li Y."/>
            <person name="Huang Z.M."/>
            <person name="Ba J.G."/>
            <person name="Yim A.K."/>
            <person name="Ouyang C.Y."/>
            <person name="Ngai S.M."/>
            <person name="Chan T.F."/>
            <person name="Leung E.L."/>
            <person name="Liu L."/>
            <person name="Liu Z.G."/>
            <person name="Tsui S.K."/>
        </authorList>
    </citation>
    <scope>NUCLEOTIDE SEQUENCE [LARGE SCALE GENOMIC DNA]</scope>
    <source>
        <strain evidence="1">Derp</strain>
    </source>
</reference>
<keyword evidence="2" id="KW-1185">Reference proteome</keyword>
<accession>A0ABQ8JTJ8</accession>
<dbReference type="EMBL" id="NJHN03000016">
    <property type="protein sequence ID" value="KAH9425946.1"/>
    <property type="molecule type" value="Genomic_DNA"/>
</dbReference>
<evidence type="ECO:0000313" key="2">
    <source>
        <dbReference type="Proteomes" id="UP000887458"/>
    </source>
</evidence>
<dbReference type="Proteomes" id="UP000887458">
    <property type="component" value="Unassembled WGS sequence"/>
</dbReference>
<evidence type="ECO:0000313" key="1">
    <source>
        <dbReference type="EMBL" id="KAH9425946.1"/>
    </source>
</evidence>
<comment type="caution">
    <text evidence="1">The sequence shown here is derived from an EMBL/GenBank/DDBJ whole genome shotgun (WGS) entry which is preliminary data.</text>
</comment>
<gene>
    <name evidence="1" type="ORF">DERP_014516</name>
</gene>
<protein>
    <submittedName>
        <fullName evidence="1">Uncharacterized protein</fullName>
    </submittedName>
</protein>
<sequence length="15" mass="1689">QTSSSSKKTLIFFQS</sequence>
<reference evidence="1 2" key="2">
    <citation type="journal article" date="2022" name="Mol. Biol. Evol.">
        <title>Comparative Genomics Reveals Insights into the Divergent Evolution of Astigmatic Mites and Household Pest Adaptations.</title>
        <authorList>
            <person name="Xiong Q."/>
            <person name="Wan A.T."/>
            <person name="Liu X."/>
            <person name="Fung C.S."/>
            <person name="Xiao X."/>
            <person name="Malainual N."/>
            <person name="Hou J."/>
            <person name="Wang L."/>
            <person name="Wang M."/>
            <person name="Yang K.Y."/>
            <person name="Cui Y."/>
            <person name="Leung E.L."/>
            <person name="Nong W."/>
            <person name="Shin S.K."/>
            <person name="Au S.W."/>
            <person name="Jeong K.Y."/>
            <person name="Chew F.T."/>
            <person name="Hui J.H."/>
            <person name="Leung T.F."/>
            <person name="Tungtrongchitr A."/>
            <person name="Zhong N."/>
            <person name="Liu Z."/>
            <person name="Tsui S.K."/>
        </authorList>
    </citation>
    <scope>NUCLEOTIDE SEQUENCE [LARGE SCALE GENOMIC DNA]</scope>
    <source>
        <strain evidence="1">Derp</strain>
    </source>
</reference>
<feature type="non-terminal residue" evidence="1">
    <location>
        <position position="1"/>
    </location>
</feature>
<organism evidence="1 2">
    <name type="scientific">Dermatophagoides pteronyssinus</name>
    <name type="common">European house dust mite</name>
    <dbReference type="NCBI Taxonomy" id="6956"/>
    <lineage>
        <taxon>Eukaryota</taxon>
        <taxon>Metazoa</taxon>
        <taxon>Ecdysozoa</taxon>
        <taxon>Arthropoda</taxon>
        <taxon>Chelicerata</taxon>
        <taxon>Arachnida</taxon>
        <taxon>Acari</taxon>
        <taxon>Acariformes</taxon>
        <taxon>Sarcoptiformes</taxon>
        <taxon>Astigmata</taxon>
        <taxon>Psoroptidia</taxon>
        <taxon>Analgoidea</taxon>
        <taxon>Pyroglyphidae</taxon>
        <taxon>Dermatophagoidinae</taxon>
        <taxon>Dermatophagoides</taxon>
    </lineage>
</organism>
<proteinExistence type="predicted"/>
<name>A0ABQ8JTJ8_DERPT</name>